<evidence type="ECO:0000256" key="11">
    <source>
        <dbReference type="ARBA" id="ARBA00023180"/>
    </source>
</evidence>
<dbReference type="InterPro" id="IPR018297">
    <property type="entry name" value="A/G_cyclase_CS"/>
</dbReference>
<dbReference type="GO" id="GO:0035556">
    <property type="term" value="P:intracellular signal transduction"/>
    <property type="evidence" value="ECO:0007669"/>
    <property type="project" value="InterPro"/>
</dbReference>
<evidence type="ECO:0000256" key="9">
    <source>
        <dbReference type="ARBA" id="ARBA00023136"/>
    </source>
</evidence>
<dbReference type="Gene3D" id="3.30.70.1230">
    <property type="entry name" value="Nucleotide cyclase"/>
    <property type="match status" value="2"/>
</dbReference>
<evidence type="ECO:0000256" key="16">
    <source>
        <dbReference type="SAM" id="Phobius"/>
    </source>
</evidence>
<comment type="catalytic activity">
    <reaction evidence="1 15">
        <text>GTP = 3',5'-cyclic GMP + diphosphate</text>
        <dbReference type="Rhea" id="RHEA:13665"/>
        <dbReference type="ChEBI" id="CHEBI:33019"/>
        <dbReference type="ChEBI" id="CHEBI:37565"/>
        <dbReference type="ChEBI" id="CHEBI:57746"/>
        <dbReference type="EC" id="4.6.1.2"/>
    </reaction>
</comment>
<dbReference type="GO" id="GO:0004383">
    <property type="term" value="F:guanylate cyclase activity"/>
    <property type="evidence" value="ECO:0007669"/>
    <property type="project" value="UniProtKB-EC"/>
</dbReference>
<keyword evidence="12 14" id="KW-0456">Lyase</keyword>
<dbReference type="Pfam" id="PF00211">
    <property type="entry name" value="Guanylate_cyc"/>
    <property type="match status" value="2"/>
</dbReference>
<dbReference type="InterPro" id="IPR029787">
    <property type="entry name" value="Nucleotide_cyclase"/>
</dbReference>
<dbReference type="Pfam" id="PF07714">
    <property type="entry name" value="PK_Tyr_Ser-Thr"/>
    <property type="match status" value="2"/>
</dbReference>
<dbReference type="SUPFAM" id="SSF53822">
    <property type="entry name" value="Periplasmic binding protein-like I"/>
    <property type="match status" value="3"/>
</dbReference>
<dbReference type="GO" id="GO:0004672">
    <property type="term" value="F:protein kinase activity"/>
    <property type="evidence" value="ECO:0007669"/>
    <property type="project" value="InterPro"/>
</dbReference>
<keyword evidence="7" id="KW-0547">Nucleotide-binding</keyword>
<keyword evidence="20" id="KW-1185">Reference proteome</keyword>
<feature type="domain" description="Guanylate cyclase" evidence="18">
    <location>
        <begin position="1893"/>
        <end position="2023"/>
    </location>
</feature>
<evidence type="ECO:0000256" key="15">
    <source>
        <dbReference type="RuleBase" id="RU003431"/>
    </source>
</evidence>
<evidence type="ECO:0000256" key="6">
    <source>
        <dbReference type="ARBA" id="ARBA00022729"/>
    </source>
</evidence>
<dbReference type="PROSITE" id="PS50125">
    <property type="entry name" value="GUANYLATE_CYCLASE_2"/>
    <property type="match status" value="2"/>
</dbReference>
<evidence type="ECO:0000256" key="13">
    <source>
        <dbReference type="ARBA" id="ARBA00023293"/>
    </source>
</evidence>
<evidence type="ECO:0000256" key="3">
    <source>
        <dbReference type="ARBA" id="ARBA00012202"/>
    </source>
</evidence>
<evidence type="ECO:0000259" key="18">
    <source>
        <dbReference type="PROSITE" id="PS50125"/>
    </source>
</evidence>
<keyword evidence="13 15" id="KW-0141">cGMP biosynthesis</keyword>
<dbReference type="SMART" id="SM00220">
    <property type="entry name" value="S_TKc"/>
    <property type="match status" value="1"/>
</dbReference>
<dbReference type="Pfam" id="PF07701">
    <property type="entry name" value="HNOBA"/>
    <property type="match status" value="2"/>
</dbReference>
<dbReference type="GO" id="GO:0005524">
    <property type="term" value="F:ATP binding"/>
    <property type="evidence" value="ECO:0007669"/>
    <property type="project" value="InterPro"/>
</dbReference>
<dbReference type="InterPro" id="IPR011009">
    <property type="entry name" value="Kinase-like_dom_sf"/>
</dbReference>
<keyword evidence="11" id="KW-0325">Glycoprotein</keyword>
<dbReference type="InterPro" id="IPR001828">
    <property type="entry name" value="ANF_lig-bd_rcpt"/>
</dbReference>
<dbReference type="PANTHER" id="PTHR11920:SF493">
    <property type="entry name" value="RECEPTOR-TYPE GUANYLATE CYCLASE GCY-22"/>
    <property type="match status" value="1"/>
</dbReference>
<keyword evidence="5 16" id="KW-0812">Transmembrane</keyword>
<evidence type="ECO:0000256" key="14">
    <source>
        <dbReference type="RuleBase" id="RU000405"/>
    </source>
</evidence>
<feature type="transmembrane region" description="Helical" evidence="16">
    <location>
        <begin position="564"/>
        <end position="590"/>
    </location>
</feature>
<evidence type="ECO:0000313" key="19">
    <source>
        <dbReference type="EMBL" id="CAD6195007.1"/>
    </source>
</evidence>
<evidence type="ECO:0000256" key="4">
    <source>
        <dbReference type="ARBA" id="ARBA00022475"/>
    </source>
</evidence>
<comment type="caution">
    <text evidence="19">The sequence shown here is derived from an EMBL/GenBank/DDBJ whole genome shotgun (WGS) entry which is preliminary data.</text>
</comment>
<keyword evidence="4" id="KW-1003">Cell membrane</keyword>
<dbReference type="GO" id="GO:0005886">
    <property type="term" value="C:plasma membrane"/>
    <property type="evidence" value="ECO:0007669"/>
    <property type="project" value="UniProtKB-SubCell"/>
</dbReference>
<feature type="transmembrane region" description="Helical" evidence="16">
    <location>
        <begin position="32"/>
        <end position="58"/>
    </location>
</feature>
<organism evidence="19 20">
    <name type="scientific">Caenorhabditis auriculariae</name>
    <dbReference type="NCBI Taxonomy" id="2777116"/>
    <lineage>
        <taxon>Eukaryota</taxon>
        <taxon>Metazoa</taxon>
        <taxon>Ecdysozoa</taxon>
        <taxon>Nematoda</taxon>
        <taxon>Chromadorea</taxon>
        <taxon>Rhabditida</taxon>
        <taxon>Rhabditina</taxon>
        <taxon>Rhabditomorpha</taxon>
        <taxon>Rhabditoidea</taxon>
        <taxon>Rhabditidae</taxon>
        <taxon>Peloderinae</taxon>
        <taxon>Caenorhabditis</taxon>
    </lineage>
</organism>
<dbReference type="GO" id="GO:0007635">
    <property type="term" value="P:chemosensory behavior"/>
    <property type="evidence" value="ECO:0007669"/>
    <property type="project" value="UniProtKB-ARBA"/>
</dbReference>
<evidence type="ECO:0000256" key="12">
    <source>
        <dbReference type="ARBA" id="ARBA00023239"/>
    </source>
</evidence>
<dbReference type="Pfam" id="PF01094">
    <property type="entry name" value="ANF_receptor"/>
    <property type="match status" value="3"/>
</dbReference>
<dbReference type="Gene3D" id="6.10.250.780">
    <property type="match status" value="2"/>
</dbReference>
<dbReference type="OrthoDB" id="4062651at2759"/>
<dbReference type="GO" id="GO:0007168">
    <property type="term" value="P:receptor guanylyl cyclase signaling pathway"/>
    <property type="evidence" value="ECO:0007669"/>
    <property type="project" value="TreeGrafter"/>
</dbReference>
<dbReference type="Proteomes" id="UP000835052">
    <property type="component" value="Unassembled WGS sequence"/>
</dbReference>
<feature type="transmembrane region" description="Helical" evidence="16">
    <location>
        <begin position="2482"/>
        <end position="2508"/>
    </location>
</feature>
<evidence type="ECO:0000256" key="7">
    <source>
        <dbReference type="ARBA" id="ARBA00022741"/>
    </source>
</evidence>
<protein>
    <recommendedName>
        <fullName evidence="3 15">Guanylate cyclase</fullName>
        <ecNumber evidence="3 15">4.6.1.2</ecNumber>
    </recommendedName>
</protein>
<proteinExistence type="inferred from homology"/>
<dbReference type="GO" id="GO:0004016">
    <property type="term" value="F:adenylate cyclase activity"/>
    <property type="evidence" value="ECO:0007669"/>
    <property type="project" value="TreeGrafter"/>
</dbReference>
<gene>
    <name evidence="19" type="ORF">CAUJ_LOCUS10926</name>
</gene>
<dbReference type="InterPro" id="IPR001054">
    <property type="entry name" value="A/G_cyclase"/>
</dbReference>
<feature type="domain" description="Guanylate cyclase" evidence="18">
    <location>
        <begin position="893"/>
        <end position="1023"/>
    </location>
</feature>
<dbReference type="EMBL" id="CAJGYM010000050">
    <property type="protein sequence ID" value="CAD6195007.1"/>
    <property type="molecule type" value="Genomic_DNA"/>
</dbReference>
<evidence type="ECO:0000256" key="5">
    <source>
        <dbReference type="ARBA" id="ARBA00022692"/>
    </source>
</evidence>
<dbReference type="Gene3D" id="1.10.510.10">
    <property type="entry name" value="Transferase(Phosphotransferase) domain 1"/>
    <property type="match status" value="2"/>
</dbReference>
<feature type="domain" description="Protein kinase" evidence="17">
    <location>
        <begin position="1517"/>
        <end position="1835"/>
    </location>
</feature>
<feature type="domain" description="Protein kinase" evidence="17">
    <location>
        <begin position="561"/>
        <end position="835"/>
    </location>
</feature>
<dbReference type="PANTHER" id="PTHR11920">
    <property type="entry name" value="GUANYLYL CYCLASE"/>
    <property type="match status" value="1"/>
</dbReference>
<dbReference type="InterPro" id="IPR028082">
    <property type="entry name" value="Peripla_BP_I"/>
</dbReference>
<feature type="transmembrane region" description="Helical" evidence="16">
    <location>
        <begin position="70"/>
        <end position="89"/>
    </location>
</feature>
<evidence type="ECO:0000256" key="2">
    <source>
        <dbReference type="ARBA" id="ARBA00004251"/>
    </source>
</evidence>
<feature type="transmembrane region" description="Helical" evidence="16">
    <location>
        <begin position="7"/>
        <end position="26"/>
    </location>
</feature>
<sequence length="2509" mass="282046">MSDGGQAFFHAITGVFVIFPNVPLRYEAFAKFILATINSIYLAAYPFILILSTTRILIIFDKMKPNRMNGVVKATILVGCVYTFIIWVWSISGRVFHMTPAGWEYDLSTKYGLLLKKFEIYETFGITFFSYISQLTVILNIWLIRWSSVAAGAGVAWDRIVAEQTLPDYTQINLTWVKSDCGEARAAAAIIAYAESKADVFLGPPCARTAMVAGSVAKYYNFPIVLWGPPFDSGLTNKTEYPTVVSAVPSSLSFAVSTIRVLRKFAWTDIGLLYYVRRSSLVARCQLVVNNLESLVYDSPDITIAYRKQLDNSTPAQLKEALLGLRDVTRVTIVCLESLQSRRDLMIAIADNGMATEEFVWILMESRNSGIDPEYYYDATQNSDYNAKALSSIRNFLVLDVHPYNDTYNFESLALARFKTPPFYCNNCTTIDMNDSNIVQLADALLIYATALNRSISAGNPSPNGQQIAAYAAGEFDGFSGRIIINNQSMRVPFFAIYTMNNKNEPQIALRIVETLTNSSDITAVEEVIPLPKMWETRGGISPQNTPVCGYTETDCPRTFAEQYLAIILGSFGGVLILLILIVISVVCLVKKHASRVILKKEHKAMLRKAKMAENDNICKFVGLCQDGPLLFTIWKYCERGSLLDVIAKGSLQMDWFFKYSLIRDVAEGLYYIHHNFGAHGWLSSSTCLVDERWRVRITFYCMDLIKKVEPRTPNDYLWVAPEMMRDPTILSTKSADIFSFAIVCSEIITKKSAWDIENSNMDIDEVIYRVKKGGRNPQRPLLDTEDDHNVSLSLLVRDCWSEEPEQRPTIDQVKNLIRSMNHSGSSNLMDHVFNVLETYASNLEEEVQARMKELTEEKKKSDILLYRMLPPQVADRLKLGQSVEPETFDCVTIFFSDVVSFTTLASRCTPLQVVNLLNNLYTTFDAIIGEHDVYKVETIGDGYLCVSGLPKRNGNEHAKEIAEMSFSLLRAIKTLRIDHLPAERINIRVGLHTGPVVTGVVGVTMPRYCLFGDSVNTASRMESNGKPGRVHISTETMKFLTEVIGGYRTVERGEVIVKILQVGLITAADSSEDLAGVSEMRNRKWRKMIKNQQIGWSRVAAAVGVAWDRVIAERTLPDYTEMNLTWVLSNCIESKAAQASIAYIDAKADILLGPPCTRTALVVGSIAKVYDFPFMLWGPPFDSALLNVTEYPTVIASVASSYAYSVSAMRILRKFNWKEIGLLYNVRRSALIPRCELFVSDLEKLVIASQDITITYRKQFDDSTPDQLRDSLTVLRDVTRVTIVCLESLQSRKDLMVAIGQNGLATKDFVWIFVESRKVGFDPQYYIDNTRPDELNDYALKAARVTMVLDNQPFNDSEKFENKVIERFRTPPFNCMNCTSIDMVASSVAQLADAVLIFAKALNKSLTAGITSPTGTEISAFSKGEMDGYSGRIIINEAGFRVPVLNIYTLDKNNQPQVALRIKETLTNGTDASLVESIIPMTKTWEARGGETPLNIPTCGFTGNDCPQTFVQKYLAIILGSVGAAVFLIIFVMSSTICLVRLKKEEEERLNKQWQVDFSALTVPAANNAKETERHAFFFMGKEQVVARKHATAVMLRKEQKAMLRKSRMAGHDNLCKFYGLCQNGPMLYTIWRYCERGSLLDVIAKGSLQMDWFFKYSLIRDIAEGLFFVHHNFGAHGWLSSSTCLVDERWRVKITFYCMDFIKKVEPRTPNDSLWTAPEILRDPTLVPCKEADIYSFAIVCSEVITKKSAWDLENSNIDLDGIEVIYKVKKGGRNPFRPLLETEDEHNVSLSLLVRDCWTEEPDRRPNIDQIKSLITSLNHSGSSNLMDHVFNVLETYASNLEEEVEARMKELTEEKKKSDVLLYRMLPKQVADRLKLGQSVQPETFDCVTIFFSDVVSFTTLASRCTPLQVVNLLNNLYTTFDAIIGEHDVYKVETIGDGYLCVSGLPKRNGNEHAKEIAEMSFSLLRAIKTLRIDHLPAERINIRVGLHTGPVVTGVVGVTMPRYCLFGDSVNTASRMESNGKPGRVHISTETMKFLTEVIGGYRTVERGEVIVKILHVGLLAARDDNIDLNYTLGWSRVAAAVGVAWDRIIEEKILPTYHQLNLTWLVSNCVESKAAEAVILYAENAQVLLGPPCIGTALIGATVAKHLNFPLVLWGPPFDADLEDPYEYPTIMTTTSSSMTYAMSVVRILRKYAWGEVSLIYHINRSDLIPRCALVVKNLDHLINKEPNITITYRQPMDATNKSDIDETLLEFKQVSRVAILCVEGQRSPRNMMISINELGMDTEDYVYIMIQNRRTGFDPKYVQFQDVDDGNDPKAYKAAKRFMILDNQPYNDADELAEKVKERFKTSPFNCTNCTNVDVKDTNVGALADAMLLYAKALNKSIADGKPNPTGRELVSYGSNLTYHGYSGVFITDDDALRVPVFLVSILDEKNEELHVLRIVENMDNETDLVCFLKLFWEALATRNECPKTFAAKYFGMIFGTSGGLIVVIALLIFLTVFVIR</sequence>
<dbReference type="CDD" id="cd06352">
    <property type="entry name" value="PBP1_NPR_GC-like"/>
    <property type="match status" value="3"/>
</dbReference>
<name>A0A8S1HIQ9_9PELO</name>
<dbReference type="PROSITE" id="PS00452">
    <property type="entry name" value="GUANYLATE_CYCLASE_1"/>
    <property type="match status" value="2"/>
</dbReference>
<comment type="similarity">
    <text evidence="14">Belongs to the adenylyl cyclase class-4/guanylyl cyclase family.</text>
</comment>
<evidence type="ECO:0000256" key="10">
    <source>
        <dbReference type="ARBA" id="ARBA00023170"/>
    </source>
</evidence>
<dbReference type="CDD" id="cd07302">
    <property type="entry name" value="CHD"/>
    <property type="match status" value="2"/>
</dbReference>
<dbReference type="SUPFAM" id="SSF55073">
    <property type="entry name" value="Nucleotide cyclase"/>
    <property type="match status" value="2"/>
</dbReference>
<dbReference type="SUPFAM" id="SSF56112">
    <property type="entry name" value="Protein kinase-like (PK-like)"/>
    <property type="match status" value="2"/>
</dbReference>
<dbReference type="InterPro" id="IPR011645">
    <property type="entry name" value="HNOB_dom_associated"/>
</dbReference>
<keyword evidence="6" id="KW-0732">Signal</keyword>
<dbReference type="SMART" id="SM00044">
    <property type="entry name" value="CYCc"/>
    <property type="match status" value="2"/>
</dbReference>
<dbReference type="PROSITE" id="PS50011">
    <property type="entry name" value="PROTEIN_KINASE_DOM"/>
    <property type="match status" value="2"/>
</dbReference>
<keyword evidence="8 16" id="KW-1133">Transmembrane helix</keyword>
<comment type="subcellular location">
    <subcellularLocation>
        <location evidence="2">Cell membrane</location>
        <topology evidence="2">Single-pass type I membrane protein</topology>
    </subcellularLocation>
</comment>
<dbReference type="InterPro" id="IPR001245">
    <property type="entry name" value="Ser-Thr/Tyr_kinase_cat_dom"/>
</dbReference>
<accession>A0A8S1HIQ9</accession>
<dbReference type="GO" id="GO:0001653">
    <property type="term" value="F:peptide receptor activity"/>
    <property type="evidence" value="ECO:0007669"/>
    <property type="project" value="TreeGrafter"/>
</dbReference>
<dbReference type="InterPro" id="IPR050401">
    <property type="entry name" value="Cyclic_nucleotide_synthase"/>
</dbReference>
<reference evidence="19" key="1">
    <citation type="submission" date="2020-10" db="EMBL/GenBank/DDBJ databases">
        <authorList>
            <person name="Kikuchi T."/>
        </authorList>
    </citation>
    <scope>NUCLEOTIDE SEQUENCE</scope>
    <source>
        <strain evidence="19">NKZ352</strain>
    </source>
</reference>
<evidence type="ECO:0000313" key="20">
    <source>
        <dbReference type="Proteomes" id="UP000835052"/>
    </source>
</evidence>
<dbReference type="GO" id="GO:0006935">
    <property type="term" value="P:chemotaxis"/>
    <property type="evidence" value="ECO:0007669"/>
    <property type="project" value="UniProtKB-ARBA"/>
</dbReference>
<dbReference type="InterPro" id="IPR000719">
    <property type="entry name" value="Prot_kinase_dom"/>
</dbReference>
<keyword evidence="9 16" id="KW-0472">Membrane</keyword>
<evidence type="ECO:0000256" key="8">
    <source>
        <dbReference type="ARBA" id="ARBA00022989"/>
    </source>
</evidence>
<dbReference type="EC" id="4.6.1.2" evidence="3 15"/>
<evidence type="ECO:0000259" key="17">
    <source>
        <dbReference type="PROSITE" id="PS50011"/>
    </source>
</evidence>
<keyword evidence="10" id="KW-0675">Receptor</keyword>
<dbReference type="FunFam" id="3.30.70.1230:FF:000023">
    <property type="entry name" value="Guanylate cyclase"/>
    <property type="match status" value="2"/>
</dbReference>
<evidence type="ECO:0000256" key="1">
    <source>
        <dbReference type="ARBA" id="ARBA00001436"/>
    </source>
</evidence>
<dbReference type="Gene3D" id="3.40.50.2300">
    <property type="match status" value="6"/>
</dbReference>